<feature type="compositionally biased region" description="Basic residues" evidence="1">
    <location>
        <begin position="1"/>
        <end position="15"/>
    </location>
</feature>
<accession>A0A914P736</accession>
<sequence length="200" mass="23298">MQKKNSKKPCKRFMKKLPTSPPPSDFPSDVLKWMKKNINGKPKAELKLMQICKYFLYQKFPYVHIKGLMNGRNQHPSLPMFEYNYGNVHLNKIAIKFWLTGKLAIRFETNFNILFPKIAVCDITSLSLSELCITFEQFNFLTDSGNITTLDLNNAIVKDMNGSNAPLENILDRLPNLCQLTMYVNIVQNIKKYYFILKKF</sequence>
<name>A0A914P736_9BILA</name>
<dbReference type="WBParaSite" id="PDA_v2.g13781.t1">
    <property type="protein sequence ID" value="PDA_v2.g13781.t1"/>
    <property type="gene ID" value="PDA_v2.g13781"/>
</dbReference>
<keyword evidence="2" id="KW-1185">Reference proteome</keyword>
<proteinExistence type="predicted"/>
<reference evidence="3" key="1">
    <citation type="submission" date="2022-11" db="UniProtKB">
        <authorList>
            <consortium name="WormBaseParasite"/>
        </authorList>
    </citation>
    <scope>IDENTIFICATION</scope>
</reference>
<feature type="region of interest" description="Disordered" evidence="1">
    <location>
        <begin position="1"/>
        <end position="24"/>
    </location>
</feature>
<dbReference type="Proteomes" id="UP000887578">
    <property type="component" value="Unplaced"/>
</dbReference>
<protein>
    <submittedName>
        <fullName evidence="3">Uncharacterized protein</fullName>
    </submittedName>
</protein>
<evidence type="ECO:0000313" key="2">
    <source>
        <dbReference type="Proteomes" id="UP000887578"/>
    </source>
</evidence>
<organism evidence="2 3">
    <name type="scientific">Panagrolaimus davidi</name>
    <dbReference type="NCBI Taxonomy" id="227884"/>
    <lineage>
        <taxon>Eukaryota</taxon>
        <taxon>Metazoa</taxon>
        <taxon>Ecdysozoa</taxon>
        <taxon>Nematoda</taxon>
        <taxon>Chromadorea</taxon>
        <taxon>Rhabditida</taxon>
        <taxon>Tylenchina</taxon>
        <taxon>Panagrolaimomorpha</taxon>
        <taxon>Panagrolaimoidea</taxon>
        <taxon>Panagrolaimidae</taxon>
        <taxon>Panagrolaimus</taxon>
    </lineage>
</organism>
<evidence type="ECO:0000256" key="1">
    <source>
        <dbReference type="SAM" id="MobiDB-lite"/>
    </source>
</evidence>
<dbReference type="AlphaFoldDB" id="A0A914P736"/>
<evidence type="ECO:0000313" key="3">
    <source>
        <dbReference type="WBParaSite" id="PDA_v2.g13781.t1"/>
    </source>
</evidence>